<protein>
    <submittedName>
        <fullName evidence="1">Uncharacterized protein</fullName>
    </submittedName>
</protein>
<dbReference type="EMBL" id="NKHG01000221">
    <property type="protein sequence ID" value="PCK15520.1"/>
    <property type="molecule type" value="Genomic_DNA"/>
</dbReference>
<name>A0A2A5IDV6_BACPU</name>
<dbReference type="Proteomes" id="UP000228754">
    <property type="component" value="Unassembled WGS sequence"/>
</dbReference>
<evidence type="ECO:0000313" key="2">
    <source>
        <dbReference type="Proteomes" id="UP000228754"/>
    </source>
</evidence>
<dbReference type="AlphaFoldDB" id="A0A2A5IDV6"/>
<proteinExistence type="predicted"/>
<evidence type="ECO:0000313" key="1">
    <source>
        <dbReference type="EMBL" id="PCK15520.1"/>
    </source>
</evidence>
<comment type="caution">
    <text evidence="1">The sequence shown here is derived from an EMBL/GenBank/DDBJ whole genome shotgun (WGS) entry which is preliminary data.</text>
</comment>
<organism evidence="1 2">
    <name type="scientific">Bacillus pumilus</name>
    <name type="common">Bacillus mesentericus</name>
    <dbReference type="NCBI Taxonomy" id="1408"/>
    <lineage>
        <taxon>Bacteria</taxon>
        <taxon>Bacillati</taxon>
        <taxon>Bacillota</taxon>
        <taxon>Bacilli</taxon>
        <taxon>Bacillales</taxon>
        <taxon>Bacillaceae</taxon>
        <taxon>Bacillus</taxon>
    </lineage>
</organism>
<dbReference type="OrthoDB" id="9872135at2"/>
<gene>
    <name evidence="1" type="ORF">CEY02_20625</name>
</gene>
<accession>A0A2A5IDV6</accession>
<sequence>MKTVVTNLMARDIILDIIDEETSIRTPEELADYLLKHRDNETIFVKGWESKADLEPFDDSECED</sequence>
<reference evidence="1 2" key="1">
    <citation type="submission" date="2017-06" db="EMBL/GenBank/DDBJ databases">
        <title>Draft Genome Sequence of Bacillus sp Strain 36R Isolated from saline sediment at Atanasia, Sonora, Mexico.</title>
        <authorList>
            <person name="Sanchez Diaz R."/>
            <person name="Quiroz Macias M.E."/>
            <person name="Ibarra Gamez J.C."/>
            <person name="Enciso Ibarra J."/>
            <person name="Gomez Gil B."/>
            <person name="Galaviz Silva L."/>
        </authorList>
    </citation>
    <scope>NUCLEOTIDE SEQUENCE [LARGE SCALE GENOMIC DNA]</scope>
    <source>
        <strain evidence="1 2">36R_ATNSAL</strain>
    </source>
</reference>